<dbReference type="InterPro" id="IPR029060">
    <property type="entry name" value="PIN-like_dom_sf"/>
</dbReference>
<dbReference type="Proteomes" id="UP000003419">
    <property type="component" value="Unassembled WGS sequence"/>
</dbReference>
<dbReference type="SUPFAM" id="SSF88723">
    <property type="entry name" value="PIN domain-like"/>
    <property type="match status" value="1"/>
</dbReference>
<protein>
    <submittedName>
        <fullName evidence="1">Uncharacterized protein</fullName>
    </submittedName>
</protein>
<evidence type="ECO:0000313" key="2">
    <source>
        <dbReference type="Proteomes" id="UP000003419"/>
    </source>
</evidence>
<dbReference type="AlphaFoldDB" id="A0A8D9S260"/>
<evidence type="ECO:0000313" key="1">
    <source>
        <dbReference type="EMBL" id="EEI66606.1"/>
    </source>
</evidence>
<sequence>MDETKPTIESLAQKVNYLQGRINTLWMNPNAFPVMNADPSAGNPFGWQRGFVNSHTVRAAERIPAFLNDGIDVFTLKPGFYQIRNLRAVKNVPAEAAGQGLLEVAATYPEENDQLGHLTLWDLPTHKTFHAWKSVYTNKQYVWDRIDKKQNFGGAMASSGSYYSLIRTLNTTLLYCYFDLNINVPKHGYINIDTGFPGTLRPSVPVYFAGSGEGDNVWGSVAIVLKQNGAIQIINTSDYDVSRVYGTGTYSYDEDQNTSLK</sequence>
<comment type="caution">
    <text evidence="1">The sequence shown here is derived from an EMBL/GenBank/DDBJ whole genome shotgun (WGS) entry which is preliminary data.</text>
</comment>
<dbReference type="RefSeq" id="WP_003671006.1">
    <property type="nucleotide sequence ID" value="NZ_GG693669.1"/>
</dbReference>
<accession>A0A8D9S260</accession>
<proteinExistence type="predicted"/>
<reference evidence="1 2" key="1">
    <citation type="submission" date="2009-01" db="EMBL/GenBank/DDBJ databases">
        <authorList>
            <person name="Qin X."/>
            <person name="Bachman B."/>
            <person name="Battles P."/>
            <person name="Bell A."/>
            <person name="Bess C."/>
            <person name="Bickham C."/>
            <person name="Chaboub L."/>
            <person name="Chen D."/>
            <person name="Coyle M."/>
            <person name="Deiros D.R."/>
            <person name="Dinh H."/>
            <person name="Forbes L."/>
            <person name="Fowler G."/>
            <person name="Francisco L."/>
            <person name="Fu Q."/>
            <person name="Gubbala S."/>
            <person name="Hale W."/>
            <person name="Han Y."/>
            <person name="Hemphill L."/>
            <person name="Highlander S.K."/>
            <person name="Hirani K."/>
            <person name="Hogues M."/>
            <person name="Jackson L."/>
            <person name="Jakkamsetti A."/>
            <person name="Javaid M."/>
            <person name="Jiang H."/>
            <person name="Korchina V."/>
            <person name="Kovar C."/>
            <person name="Lara F."/>
            <person name="Lee S."/>
            <person name="Mata R."/>
            <person name="Mathew T."/>
            <person name="Moen C."/>
            <person name="Morales K."/>
            <person name="Munidasa M."/>
            <person name="Nazareth L."/>
            <person name="Ngo R."/>
            <person name="Nguyen L."/>
            <person name="Okwuonu G."/>
            <person name="Ongeri F."/>
            <person name="Patil S."/>
            <person name="Petrosino J."/>
            <person name="Pham C."/>
            <person name="Pham P."/>
            <person name="Pu L.-L."/>
            <person name="Puazo M."/>
            <person name="Raj R."/>
            <person name="Reid J."/>
            <person name="Rouhana J."/>
            <person name="Saada N."/>
            <person name="Shang Y."/>
            <person name="Simmons D."/>
            <person name="Thornton R."/>
            <person name="Warren J."/>
            <person name="Weissenberger G."/>
            <person name="Zhang J."/>
            <person name="Zhang L."/>
            <person name="Zhou C."/>
            <person name="Zhu D."/>
            <person name="Muzny D."/>
            <person name="Worley K."/>
            <person name="Gibbs R."/>
        </authorList>
    </citation>
    <scope>NUCLEOTIDE SEQUENCE [LARGE SCALE GENOMIC DNA]</scope>
    <source>
        <strain evidence="1 2">CF48-3A</strain>
    </source>
</reference>
<organism evidence="1 2">
    <name type="scientific">Limosilactobacillus reuteri CF48-3A</name>
    <dbReference type="NCBI Taxonomy" id="525341"/>
    <lineage>
        <taxon>Bacteria</taxon>
        <taxon>Bacillati</taxon>
        <taxon>Bacillota</taxon>
        <taxon>Bacilli</taxon>
        <taxon>Lactobacillales</taxon>
        <taxon>Lactobacillaceae</taxon>
        <taxon>Limosilactobacillus</taxon>
    </lineage>
</organism>
<gene>
    <name evidence="1" type="ORF">HMPREF0534_0097</name>
</gene>
<name>A0A8D9S260_LIMRT</name>
<dbReference type="EMBL" id="ACHG01000007">
    <property type="protein sequence ID" value="EEI66606.1"/>
    <property type="molecule type" value="Genomic_DNA"/>
</dbReference>